<proteinExistence type="predicted"/>
<evidence type="ECO:0000313" key="1">
    <source>
        <dbReference type="EMBL" id="KIH55944.1"/>
    </source>
</evidence>
<sequence length="77" mass="8867">MEVGAVIPTKNASKEDEMWEVVDASNMFKALRRLHGQNLESRGLNDMSEAFQSFVTRARFFSVGKLRWVNKFSDVKK</sequence>
<dbReference type="AlphaFoldDB" id="A0A0C2GAM3"/>
<dbReference type="OrthoDB" id="549243at2759"/>
<dbReference type="EMBL" id="KN736494">
    <property type="protein sequence ID" value="KIH55944.1"/>
    <property type="molecule type" value="Genomic_DNA"/>
</dbReference>
<protein>
    <submittedName>
        <fullName evidence="1">Uncharacterized protein</fullName>
    </submittedName>
</protein>
<name>A0A0C2GAM3_9BILA</name>
<organism evidence="1 2">
    <name type="scientific">Ancylostoma duodenale</name>
    <dbReference type="NCBI Taxonomy" id="51022"/>
    <lineage>
        <taxon>Eukaryota</taxon>
        <taxon>Metazoa</taxon>
        <taxon>Ecdysozoa</taxon>
        <taxon>Nematoda</taxon>
        <taxon>Chromadorea</taxon>
        <taxon>Rhabditida</taxon>
        <taxon>Rhabditina</taxon>
        <taxon>Rhabditomorpha</taxon>
        <taxon>Strongyloidea</taxon>
        <taxon>Ancylostomatidae</taxon>
        <taxon>Ancylostomatinae</taxon>
        <taxon>Ancylostoma</taxon>
    </lineage>
</organism>
<evidence type="ECO:0000313" key="2">
    <source>
        <dbReference type="Proteomes" id="UP000054047"/>
    </source>
</evidence>
<accession>A0A0C2GAM3</accession>
<keyword evidence="2" id="KW-1185">Reference proteome</keyword>
<reference evidence="1 2" key="1">
    <citation type="submission" date="2013-12" db="EMBL/GenBank/DDBJ databases">
        <title>Draft genome of the parsitic nematode Ancylostoma duodenale.</title>
        <authorList>
            <person name="Mitreva M."/>
        </authorList>
    </citation>
    <scope>NUCLEOTIDE SEQUENCE [LARGE SCALE GENOMIC DNA]</scope>
    <source>
        <strain evidence="1 2">Zhejiang</strain>
    </source>
</reference>
<dbReference type="Proteomes" id="UP000054047">
    <property type="component" value="Unassembled WGS sequence"/>
</dbReference>
<gene>
    <name evidence="1" type="ORF">ANCDUO_13885</name>
</gene>